<keyword evidence="3" id="KW-1185">Reference proteome</keyword>
<keyword evidence="1" id="KW-0175">Coiled coil</keyword>
<dbReference type="AlphaFoldDB" id="K0T1I7"/>
<sequence length="135" mass="15250">MDIQTEEASRQVSEMHRKIVKATNEVKSLKANKKQLQRFNLKAQDQVHRSKVQLLEAQSRIQELEGLLGNGGTCVVCQCLQPARCAPSPTLAQSKFTKVEHKRQRIETVDLNSKIEFDRYDSCHSCVVIAVGLET</sequence>
<dbReference type="Proteomes" id="UP000266841">
    <property type="component" value="Unassembled WGS sequence"/>
</dbReference>
<comment type="caution">
    <text evidence="2">The sequence shown here is derived from an EMBL/GenBank/DDBJ whole genome shotgun (WGS) entry which is preliminary data.</text>
</comment>
<evidence type="ECO:0000313" key="3">
    <source>
        <dbReference type="Proteomes" id="UP000266841"/>
    </source>
</evidence>
<evidence type="ECO:0000313" key="2">
    <source>
        <dbReference type="EMBL" id="EJK71044.1"/>
    </source>
</evidence>
<dbReference type="EMBL" id="AGNL01007719">
    <property type="protein sequence ID" value="EJK71044.1"/>
    <property type="molecule type" value="Genomic_DNA"/>
</dbReference>
<reference evidence="2 3" key="1">
    <citation type="journal article" date="2012" name="Genome Biol.">
        <title>Genome and low-iron response of an oceanic diatom adapted to chronic iron limitation.</title>
        <authorList>
            <person name="Lommer M."/>
            <person name="Specht M."/>
            <person name="Roy A.S."/>
            <person name="Kraemer L."/>
            <person name="Andreson R."/>
            <person name="Gutowska M.A."/>
            <person name="Wolf J."/>
            <person name="Bergner S.V."/>
            <person name="Schilhabel M.B."/>
            <person name="Klostermeier U.C."/>
            <person name="Beiko R.G."/>
            <person name="Rosenstiel P."/>
            <person name="Hippler M."/>
            <person name="Laroche J."/>
        </authorList>
    </citation>
    <scope>NUCLEOTIDE SEQUENCE [LARGE SCALE GENOMIC DNA]</scope>
    <source>
        <strain evidence="2 3">CCMP1005</strain>
    </source>
</reference>
<protein>
    <submittedName>
        <fullName evidence="2">Uncharacterized protein</fullName>
    </submittedName>
</protein>
<evidence type="ECO:0000256" key="1">
    <source>
        <dbReference type="SAM" id="Coils"/>
    </source>
</evidence>
<gene>
    <name evidence="2" type="ORF">THAOC_07550</name>
</gene>
<feature type="coiled-coil region" evidence="1">
    <location>
        <begin position="5"/>
        <end position="46"/>
    </location>
</feature>
<organism evidence="2 3">
    <name type="scientific">Thalassiosira oceanica</name>
    <name type="common">Marine diatom</name>
    <dbReference type="NCBI Taxonomy" id="159749"/>
    <lineage>
        <taxon>Eukaryota</taxon>
        <taxon>Sar</taxon>
        <taxon>Stramenopiles</taxon>
        <taxon>Ochrophyta</taxon>
        <taxon>Bacillariophyta</taxon>
        <taxon>Coscinodiscophyceae</taxon>
        <taxon>Thalassiosirophycidae</taxon>
        <taxon>Thalassiosirales</taxon>
        <taxon>Thalassiosiraceae</taxon>
        <taxon>Thalassiosira</taxon>
    </lineage>
</organism>
<proteinExistence type="predicted"/>
<name>K0T1I7_THAOC</name>
<accession>K0T1I7</accession>